<evidence type="ECO:0000256" key="1">
    <source>
        <dbReference type="ARBA" id="ARBA00004429"/>
    </source>
</evidence>
<dbReference type="Pfam" id="PF03222">
    <property type="entry name" value="Trp_Tyr_perm"/>
    <property type="match status" value="1"/>
</dbReference>
<feature type="transmembrane region" description="Helical" evidence="9">
    <location>
        <begin position="97"/>
        <end position="125"/>
    </location>
</feature>
<feature type="transmembrane region" description="Helical" evidence="9">
    <location>
        <begin position="65"/>
        <end position="85"/>
    </location>
</feature>
<evidence type="ECO:0000256" key="2">
    <source>
        <dbReference type="ARBA" id="ARBA00022448"/>
    </source>
</evidence>
<dbReference type="PANTHER" id="PTHR46997:SF2">
    <property type="entry name" value="TYROSINE-SPECIFIC TRANSPORT SYSTEM"/>
    <property type="match status" value="1"/>
</dbReference>
<keyword evidence="3" id="KW-1003">Cell membrane</keyword>
<keyword evidence="2" id="KW-0813">Transport</keyword>
<evidence type="ECO:0000313" key="10">
    <source>
        <dbReference type="EMBL" id="KIC72935.1"/>
    </source>
</evidence>
<dbReference type="Proteomes" id="UP000031465">
    <property type="component" value="Unassembled WGS sequence"/>
</dbReference>
<evidence type="ECO:0000256" key="3">
    <source>
        <dbReference type="ARBA" id="ARBA00022475"/>
    </source>
</evidence>
<keyword evidence="8 9" id="KW-0472">Membrane</keyword>
<keyword evidence="6" id="KW-0029">Amino-acid transport</keyword>
<feature type="transmembrane region" description="Helical" evidence="9">
    <location>
        <begin position="263"/>
        <end position="285"/>
    </location>
</feature>
<evidence type="ECO:0000256" key="7">
    <source>
        <dbReference type="ARBA" id="ARBA00022989"/>
    </source>
</evidence>
<feature type="transmembrane region" description="Helical" evidence="9">
    <location>
        <begin position="232"/>
        <end position="251"/>
    </location>
</feature>
<comment type="subcellular location">
    <subcellularLocation>
        <location evidence="1">Cell inner membrane</location>
        <topology evidence="1">Multi-pass membrane protein</topology>
    </subcellularLocation>
</comment>
<comment type="caution">
    <text evidence="10">The sequence shown here is derived from an EMBL/GenBank/DDBJ whole genome shotgun (WGS) entry which is preliminary data.</text>
</comment>
<evidence type="ECO:0000256" key="9">
    <source>
        <dbReference type="SAM" id="Phobius"/>
    </source>
</evidence>
<evidence type="ECO:0000256" key="8">
    <source>
        <dbReference type="ARBA" id="ARBA00023136"/>
    </source>
</evidence>
<dbReference type="InterPro" id="IPR013059">
    <property type="entry name" value="Trp_tyr_transpt"/>
</dbReference>
<reference evidence="10 11" key="1">
    <citation type="journal article" date="2014" name="Mol. Biol. Evol.">
        <title>Massive expansion of Ubiquitination-related gene families within the Chlamydiae.</title>
        <authorList>
            <person name="Domman D."/>
            <person name="Collingro A."/>
            <person name="Lagkouvardos I."/>
            <person name="Gehre L."/>
            <person name="Weinmaier T."/>
            <person name="Rattei T."/>
            <person name="Subtil A."/>
            <person name="Horn M."/>
        </authorList>
    </citation>
    <scope>NUCLEOTIDE SEQUENCE [LARGE SCALE GENOMIC DNA]</scope>
    <source>
        <strain evidence="10 11">EI2</strain>
    </source>
</reference>
<feature type="transmembrane region" description="Helical" evidence="9">
    <location>
        <begin position="194"/>
        <end position="212"/>
    </location>
</feature>
<proteinExistence type="predicted"/>
<dbReference type="PATRIC" id="fig|362787.3.peg.662"/>
<keyword evidence="4" id="KW-0997">Cell inner membrane</keyword>
<name>A0A0C1JNX3_9BACT</name>
<feature type="transmembrane region" description="Helical" evidence="9">
    <location>
        <begin position="162"/>
        <end position="182"/>
    </location>
</feature>
<protein>
    <submittedName>
        <fullName evidence="10">Tyrosine-specific transport protein</fullName>
    </submittedName>
</protein>
<dbReference type="GO" id="GO:0003333">
    <property type="term" value="P:amino acid transmembrane transport"/>
    <property type="evidence" value="ECO:0007669"/>
    <property type="project" value="InterPro"/>
</dbReference>
<dbReference type="EMBL" id="JSAN01000044">
    <property type="protein sequence ID" value="KIC72935.1"/>
    <property type="molecule type" value="Genomic_DNA"/>
</dbReference>
<evidence type="ECO:0000256" key="6">
    <source>
        <dbReference type="ARBA" id="ARBA00022970"/>
    </source>
</evidence>
<dbReference type="GO" id="GO:0005886">
    <property type="term" value="C:plasma membrane"/>
    <property type="evidence" value="ECO:0007669"/>
    <property type="project" value="UniProtKB-SubCell"/>
</dbReference>
<sequence length="306" mass="34733">MGNVYFERMGMLNFYRLLWRNYLLWKSYCGKSKCDFFVAMIVAYLALISTGLSEVKLEMLGHRRWSTSFLAIPILLTTFSFQTMLPSLTPYLKRNAIALRWAIIGGTTLTFFVYLIWQFLVLGVIPLFGPNSLLKALEVGEPVTQFVRQHVQSSWVSSLAEYFGFFALVTSFLGIALGLFDFLSDGLKIKKQGIGKIVLGLLIVIPTFIFSAYFERIFLLALDTSGGFGDSILNGIMPVLMVWIGRYYLHFPNENRVPGGKPLLLFVFAFFLTSLIIEILIHTGFICSIFEACQIMLNQQQYGISF</sequence>
<dbReference type="AlphaFoldDB" id="A0A0C1JNX3"/>
<dbReference type="InterPro" id="IPR018227">
    <property type="entry name" value="Amino_acid_transport_2"/>
</dbReference>
<feature type="transmembrane region" description="Helical" evidence="9">
    <location>
        <begin position="36"/>
        <end position="53"/>
    </location>
</feature>
<gene>
    <name evidence="10" type="primary">tyrP_2</name>
    <name evidence="10" type="ORF">DB44_BX00040</name>
</gene>
<evidence type="ECO:0000256" key="4">
    <source>
        <dbReference type="ARBA" id="ARBA00022519"/>
    </source>
</evidence>
<dbReference type="PANTHER" id="PTHR46997">
    <property type="entry name" value="LOW AFFINITY TRYPTOPHAN PERMEASE-RELATED"/>
    <property type="match status" value="1"/>
</dbReference>
<organism evidence="10 11">
    <name type="scientific">Candidatus Protochlamydia amoebophila</name>
    <dbReference type="NCBI Taxonomy" id="362787"/>
    <lineage>
        <taxon>Bacteria</taxon>
        <taxon>Pseudomonadati</taxon>
        <taxon>Chlamydiota</taxon>
        <taxon>Chlamydiia</taxon>
        <taxon>Parachlamydiales</taxon>
        <taxon>Parachlamydiaceae</taxon>
        <taxon>Candidatus Protochlamydia</taxon>
    </lineage>
</organism>
<keyword evidence="5 9" id="KW-0812">Transmembrane</keyword>
<accession>A0A0C1JNX3</accession>
<evidence type="ECO:0000313" key="11">
    <source>
        <dbReference type="Proteomes" id="UP000031465"/>
    </source>
</evidence>
<keyword evidence="7 9" id="KW-1133">Transmembrane helix</keyword>
<evidence type="ECO:0000256" key="5">
    <source>
        <dbReference type="ARBA" id="ARBA00022692"/>
    </source>
</evidence>
<dbReference type="GO" id="GO:0015173">
    <property type="term" value="F:aromatic amino acid transmembrane transporter activity"/>
    <property type="evidence" value="ECO:0007669"/>
    <property type="project" value="InterPro"/>
</dbReference>